<dbReference type="GO" id="GO:0000271">
    <property type="term" value="P:polysaccharide biosynthetic process"/>
    <property type="evidence" value="ECO:0007669"/>
    <property type="project" value="TreeGrafter"/>
</dbReference>
<keyword evidence="1" id="KW-0472">Membrane</keyword>
<accession>A0A0J1G0A9</accession>
<feature type="transmembrane region" description="Helical" evidence="1">
    <location>
        <begin position="295"/>
        <end position="312"/>
    </location>
</feature>
<comment type="caution">
    <text evidence="3">The sequence shown here is derived from an EMBL/GenBank/DDBJ whole genome shotgun (WGS) entry which is preliminary data.</text>
</comment>
<feature type="domain" description="Acyltransferase 3" evidence="2">
    <location>
        <begin position="7"/>
        <end position="316"/>
    </location>
</feature>
<dbReference type="Proteomes" id="UP000035963">
    <property type="component" value="Unassembled WGS sequence"/>
</dbReference>
<protein>
    <submittedName>
        <fullName evidence="3">Acyltransferase</fullName>
    </submittedName>
</protein>
<feature type="transmembrane region" description="Helical" evidence="1">
    <location>
        <begin position="87"/>
        <end position="107"/>
    </location>
</feature>
<proteinExistence type="predicted"/>
<feature type="transmembrane region" description="Helical" evidence="1">
    <location>
        <begin position="48"/>
        <end position="66"/>
    </location>
</feature>
<dbReference type="EMBL" id="AEJF01000088">
    <property type="protein sequence ID" value="KLU25623.1"/>
    <property type="molecule type" value="Genomic_DNA"/>
</dbReference>
<keyword evidence="4" id="KW-1185">Reference proteome</keyword>
<dbReference type="GO" id="GO:0016747">
    <property type="term" value="F:acyltransferase activity, transferring groups other than amino-acyl groups"/>
    <property type="evidence" value="ECO:0007669"/>
    <property type="project" value="InterPro"/>
</dbReference>
<dbReference type="PANTHER" id="PTHR23028:SF53">
    <property type="entry name" value="ACYL_TRANSF_3 DOMAIN-CONTAINING PROTEIN"/>
    <property type="match status" value="1"/>
</dbReference>
<keyword evidence="1" id="KW-0812">Transmembrane</keyword>
<feature type="transmembrane region" description="Helical" evidence="1">
    <location>
        <begin position="232"/>
        <end position="253"/>
    </location>
</feature>
<dbReference type="PATRIC" id="fig|908627.4.peg.3040"/>
<dbReference type="PANTHER" id="PTHR23028">
    <property type="entry name" value="ACETYLTRANSFERASE"/>
    <property type="match status" value="1"/>
</dbReference>
<dbReference type="GO" id="GO:0016020">
    <property type="term" value="C:membrane"/>
    <property type="evidence" value="ECO:0007669"/>
    <property type="project" value="TreeGrafter"/>
</dbReference>
<dbReference type="InterPro" id="IPR050879">
    <property type="entry name" value="Acyltransferase_3"/>
</dbReference>
<dbReference type="RefSeq" id="WP_047847187.1">
    <property type="nucleotide sequence ID" value="NZ_AEJF01000088.1"/>
</dbReference>
<dbReference type="InterPro" id="IPR002656">
    <property type="entry name" value="Acyl_transf_3_dom"/>
</dbReference>
<dbReference type="AlphaFoldDB" id="A0A0J1G0A9"/>
<evidence type="ECO:0000256" key="1">
    <source>
        <dbReference type="SAM" id="Phobius"/>
    </source>
</evidence>
<feature type="transmembrane region" description="Helical" evidence="1">
    <location>
        <begin position="324"/>
        <end position="344"/>
    </location>
</feature>
<keyword evidence="3" id="KW-0808">Transferase</keyword>
<evidence type="ECO:0000313" key="3">
    <source>
        <dbReference type="EMBL" id="KLU25623.1"/>
    </source>
</evidence>
<sequence length="383" mass="43200">MKHRVQELTGLRAVAVAMVVAGHAQRTLAGGYTGILAPLRLFSDGRLGVLIFFVLSGFLITTILQAELKSTGAIRLVPFYLKRALRIWPAFYTYIVVVVVLSSAGWIDVDRHQVAYAALHIWNYSELLGMSADNALHPDGAWYLGHFWTLALEEQFYWLWPPLLFYIRRRNSQRVLVFLIFLVPLIRVGTYFAAPHLRGQLSMMFQTGIDPILIGCFVALNQDRLNTWVRSWPGGTLILTGIILVLLFLMPVMESRLGGFWRATYGTTFEAALVGIVIVGLYFQRDFWCARLLRTKPFVFVGTLSFSLYLWQQLFSDVNLPIAHAFPLGILEALGAAMISCFFIEAPFLRLKDRLANHLQRTPANSPVRISSPPDGVRPKAVE</sequence>
<dbReference type="OrthoDB" id="9814807at2"/>
<gene>
    <name evidence="3" type="ORF">EOS_13650</name>
</gene>
<feature type="transmembrane region" description="Helical" evidence="1">
    <location>
        <begin position="200"/>
        <end position="220"/>
    </location>
</feature>
<evidence type="ECO:0000259" key="2">
    <source>
        <dbReference type="Pfam" id="PF01757"/>
    </source>
</evidence>
<keyword evidence="3" id="KW-0012">Acyltransferase</keyword>
<feature type="transmembrane region" description="Helical" evidence="1">
    <location>
        <begin position="175"/>
        <end position="194"/>
    </location>
</feature>
<dbReference type="Pfam" id="PF01757">
    <property type="entry name" value="Acyl_transf_3"/>
    <property type="match status" value="1"/>
</dbReference>
<keyword evidence="1" id="KW-1133">Transmembrane helix</keyword>
<organism evidence="3 4">
    <name type="scientific">Caballeronia mineralivorans PML1(12)</name>
    <dbReference type="NCBI Taxonomy" id="908627"/>
    <lineage>
        <taxon>Bacteria</taxon>
        <taxon>Pseudomonadati</taxon>
        <taxon>Pseudomonadota</taxon>
        <taxon>Betaproteobacteria</taxon>
        <taxon>Burkholderiales</taxon>
        <taxon>Burkholderiaceae</taxon>
        <taxon>Caballeronia</taxon>
    </lineage>
</organism>
<name>A0A0J1G0A9_9BURK</name>
<reference evidence="3 4" key="1">
    <citation type="journal article" date="2015" name="Genome Announc.">
        <title>Draft Genome Sequence of Burkholderia sp. Strain PML1(12), an Ectomycorrhizosphere-Inhabiting Bacterium with Effective Mineral-Weathering Ability.</title>
        <authorList>
            <person name="Uroz S."/>
            <person name="Oger P."/>
        </authorList>
    </citation>
    <scope>NUCLEOTIDE SEQUENCE [LARGE SCALE GENOMIC DNA]</scope>
    <source>
        <strain evidence="4">PML1(12)</strain>
    </source>
</reference>
<evidence type="ECO:0000313" key="4">
    <source>
        <dbReference type="Proteomes" id="UP000035963"/>
    </source>
</evidence>
<feature type="transmembrane region" description="Helical" evidence="1">
    <location>
        <begin position="265"/>
        <end position="283"/>
    </location>
</feature>